<evidence type="ECO:0000313" key="5">
    <source>
        <dbReference type="Proteomes" id="UP000765802"/>
    </source>
</evidence>
<keyword evidence="1" id="KW-0175">Coiled coil</keyword>
<sequence>MKISNETKIGILAVVAITLMILGFNFLKGKNLFKKNDDIYAVFPKVTGLANSSPVFLNGLQVGMVTAIEEKSRNINDGIVVRINLSREIDIPGNSLAYINTDLLGVSSLVVEPGNSSQYLKTGDTLGSKIKVGLMDELGAGVSPALKSLDGTLVSLDSLIQVAGAYFDPATKNNFHKIVANLSAASSSLNHLIAAQNSSLNKTLGNMESVTGNLAGNNEKITNTLGNLEKTTSQLANAKLEETIADLQKTIQGLNGVLEKANGRDGSLGLLLNDKKLYNNLENTSRSLNILMDDLRVHPKRYISISVFGKKDKDKPLTAPLNDSTVNTSNQ</sequence>
<comment type="caution">
    <text evidence="4">The sequence shown here is derived from an EMBL/GenBank/DDBJ whole genome shotgun (WGS) entry which is preliminary data.</text>
</comment>
<dbReference type="EMBL" id="MBUA01000001">
    <property type="protein sequence ID" value="MBC6489580.1"/>
    <property type="molecule type" value="Genomic_DNA"/>
</dbReference>
<protein>
    <recommendedName>
        <fullName evidence="3">Mce/MlaD domain-containing protein</fullName>
    </recommendedName>
</protein>
<proteinExistence type="predicted"/>
<keyword evidence="2" id="KW-0812">Transmembrane</keyword>
<feature type="domain" description="Mce/MlaD" evidence="3">
    <location>
        <begin position="38"/>
        <end position="113"/>
    </location>
</feature>
<reference evidence="4 5" key="1">
    <citation type="submission" date="2016-07" db="EMBL/GenBank/DDBJ databases">
        <title>Genome analysis of Flavihumibacter stibioxidans YS-17.</title>
        <authorList>
            <person name="Shi K."/>
            <person name="Han Y."/>
            <person name="Wang G."/>
        </authorList>
    </citation>
    <scope>NUCLEOTIDE SEQUENCE [LARGE SCALE GENOMIC DNA]</scope>
    <source>
        <strain evidence="4 5">YS-17</strain>
    </source>
</reference>
<evidence type="ECO:0000313" key="4">
    <source>
        <dbReference type="EMBL" id="MBC6489580.1"/>
    </source>
</evidence>
<name>A0ABR7M4B6_9BACT</name>
<dbReference type="InterPro" id="IPR052336">
    <property type="entry name" value="MlaD_Phospholipid_Transporter"/>
</dbReference>
<accession>A0ABR7M4B6</accession>
<feature type="coiled-coil region" evidence="1">
    <location>
        <begin position="237"/>
        <end position="264"/>
    </location>
</feature>
<keyword evidence="2" id="KW-0472">Membrane</keyword>
<evidence type="ECO:0000256" key="1">
    <source>
        <dbReference type="SAM" id="Coils"/>
    </source>
</evidence>
<dbReference type="Proteomes" id="UP000765802">
    <property type="component" value="Unassembled WGS sequence"/>
</dbReference>
<evidence type="ECO:0000259" key="3">
    <source>
        <dbReference type="Pfam" id="PF02470"/>
    </source>
</evidence>
<dbReference type="PANTHER" id="PTHR33371">
    <property type="entry name" value="INTERMEMBRANE PHOSPHOLIPID TRANSPORT SYSTEM BINDING PROTEIN MLAD-RELATED"/>
    <property type="match status" value="1"/>
</dbReference>
<dbReference type="Pfam" id="PF02470">
    <property type="entry name" value="MlaD"/>
    <property type="match status" value="1"/>
</dbReference>
<dbReference type="PANTHER" id="PTHR33371:SF4">
    <property type="entry name" value="INTERMEMBRANE PHOSPHOLIPID TRANSPORT SYSTEM BINDING PROTEIN MLAD"/>
    <property type="match status" value="1"/>
</dbReference>
<keyword evidence="5" id="KW-1185">Reference proteome</keyword>
<evidence type="ECO:0000256" key="2">
    <source>
        <dbReference type="SAM" id="Phobius"/>
    </source>
</evidence>
<dbReference type="InterPro" id="IPR003399">
    <property type="entry name" value="Mce/MlaD"/>
</dbReference>
<organism evidence="4 5">
    <name type="scientific">Flavihumibacter stibioxidans</name>
    <dbReference type="NCBI Taxonomy" id="1834163"/>
    <lineage>
        <taxon>Bacteria</taxon>
        <taxon>Pseudomonadati</taxon>
        <taxon>Bacteroidota</taxon>
        <taxon>Chitinophagia</taxon>
        <taxon>Chitinophagales</taxon>
        <taxon>Chitinophagaceae</taxon>
        <taxon>Flavihumibacter</taxon>
    </lineage>
</organism>
<feature type="transmembrane region" description="Helical" evidence="2">
    <location>
        <begin position="9"/>
        <end position="27"/>
    </location>
</feature>
<gene>
    <name evidence="4" type="ORF">BC349_01260</name>
</gene>
<keyword evidence="2" id="KW-1133">Transmembrane helix</keyword>
<dbReference type="RefSeq" id="WP_187254939.1">
    <property type="nucleotide sequence ID" value="NZ_JBHULF010000006.1"/>
</dbReference>